<reference evidence="2 3" key="2">
    <citation type="submission" date="2018-11" db="EMBL/GenBank/DDBJ databases">
        <authorList>
            <consortium name="Pathogen Informatics"/>
        </authorList>
    </citation>
    <scope>NUCLEOTIDE SEQUENCE [LARGE SCALE GENOMIC DNA]</scope>
    <source>
        <strain evidence="2 3">Costa Rica</strain>
    </source>
</reference>
<protein>
    <submittedName>
        <fullName evidence="4">SCP domain-containing protein</fullName>
    </submittedName>
</protein>
<dbReference type="Pfam" id="PF00188">
    <property type="entry name" value="CAP"/>
    <property type="match status" value="1"/>
</dbReference>
<dbReference type="OrthoDB" id="5874910at2759"/>
<dbReference type="AlphaFoldDB" id="A0A0R3PQ84"/>
<feature type="domain" description="SCP" evidence="1">
    <location>
        <begin position="46"/>
        <end position="206"/>
    </location>
</feature>
<dbReference type="InterPro" id="IPR014044">
    <property type="entry name" value="CAP_dom"/>
</dbReference>
<sequence>MPRKEALIAQYFAKKDFRAIWFVSSNSLAATGVASTCDKSTTMTQDLRQESFYYHNAMRWILQNARTTREYIPDPYEFPTAFNMSLLSWDCELEKKAYEIAKSCPTGNRLDFQYTGSNNYTTTGPVTKFTVGQAVLKWMDTLHNGNDSLVNLTPSENNAAKIPGLQLIIGNMTQVGCAFYQGCKYESGVEFTPFVCEYGPPPLKVGVPIYQNGTPCGACNGPKSSSCFQGLCNYTSV</sequence>
<organism evidence="4">
    <name type="scientific">Angiostrongylus costaricensis</name>
    <name type="common">Nematode worm</name>
    <dbReference type="NCBI Taxonomy" id="334426"/>
    <lineage>
        <taxon>Eukaryota</taxon>
        <taxon>Metazoa</taxon>
        <taxon>Ecdysozoa</taxon>
        <taxon>Nematoda</taxon>
        <taxon>Chromadorea</taxon>
        <taxon>Rhabditida</taxon>
        <taxon>Rhabditina</taxon>
        <taxon>Rhabditomorpha</taxon>
        <taxon>Strongyloidea</taxon>
        <taxon>Metastrongylidae</taxon>
        <taxon>Angiostrongylus</taxon>
    </lineage>
</organism>
<dbReference type="CDD" id="cd05380">
    <property type="entry name" value="CAP_euk"/>
    <property type="match status" value="1"/>
</dbReference>
<keyword evidence="3" id="KW-1185">Reference proteome</keyword>
<dbReference type="EMBL" id="UYYA01004043">
    <property type="protein sequence ID" value="VDM59057.1"/>
    <property type="molecule type" value="Genomic_DNA"/>
</dbReference>
<evidence type="ECO:0000259" key="1">
    <source>
        <dbReference type="SMART" id="SM00198"/>
    </source>
</evidence>
<reference evidence="4" key="1">
    <citation type="submission" date="2017-02" db="UniProtKB">
        <authorList>
            <consortium name="WormBaseParasite"/>
        </authorList>
    </citation>
    <scope>IDENTIFICATION</scope>
</reference>
<gene>
    <name evidence="2" type="ORF">ACOC_LOCUS7472</name>
</gene>
<evidence type="ECO:0000313" key="3">
    <source>
        <dbReference type="Proteomes" id="UP000267027"/>
    </source>
</evidence>
<evidence type="ECO:0000313" key="2">
    <source>
        <dbReference type="EMBL" id="VDM59057.1"/>
    </source>
</evidence>
<accession>A0A0R3PQ84</accession>
<dbReference type="Gene3D" id="3.40.33.10">
    <property type="entry name" value="CAP"/>
    <property type="match status" value="1"/>
</dbReference>
<dbReference type="WBParaSite" id="ACOC_0000747101-mRNA-1">
    <property type="protein sequence ID" value="ACOC_0000747101-mRNA-1"/>
    <property type="gene ID" value="ACOC_0000747101"/>
</dbReference>
<evidence type="ECO:0000313" key="4">
    <source>
        <dbReference type="WBParaSite" id="ACOC_0000747101-mRNA-1"/>
    </source>
</evidence>
<dbReference type="Proteomes" id="UP000267027">
    <property type="component" value="Unassembled WGS sequence"/>
</dbReference>
<dbReference type="SUPFAM" id="SSF55797">
    <property type="entry name" value="PR-1-like"/>
    <property type="match status" value="1"/>
</dbReference>
<name>A0A0R3PQ84_ANGCS</name>
<proteinExistence type="predicted"/>
<dbReference type="SMART" id="SM00198">
    <property type="entry name" value="SCP"/>
    <property type="match status" value="1"/>
</dbReference>
<dbReference type="InterPro" id="IPR035940">
    <property type="entry name" value="CAP_sf"/>
</dbReference>